<dbReference type="GO" id="GO:0005737">
    <property type="term" value="C:cytoplasm"/>
    <property type="evidence" value="ECO:0007669"/>
    <property type="project" value="TreeGrafter"/>
</dbReference>
<dbReference type="SMART" id="SM00220">
    <property type="entry name" value="S_TKc"/>
    <property type="match status" value="1"/>
</dbReference>
<keyword evidence="2" id="KW-0418">Kinase</keyword>
<feature type="domain" description="Protein kinase" evidence="1">
    <location>
        <begin position="17"/>
        <end position="262"/>
    </location>
</feature>
<dbReference type="Proteomes" id="UP000488299">
    <property type="component" value="Unassembled WGS sequence"/>
</dbReference>
<dbReference type="PROSITE" id="PS00108">
    <property type="entry name" value="PROTEIN_KINASE_ST"/>
    <property type="match status" value="1"/>
</dbReference>
<dbReference type="PANTHER" id="PTHR24348">
    <property type="entry name" value="SERINE/THREONINE-PROTEIN KINASE UNC-51-RELATED"/>
    <property type="match status" value="1"/>
</dbReference>
<dbReference type="Pfam" id="PF00069">
    <property type="entry name" value="Pkinase"/>
    <property type="match status" value="1"/>
</dbReference>
<comment type="caution">
    <text evidence="2">The sequence shown here is derived from an EMBL/GenBank/DDBJ whole genome shotgun (WGS) entry which is preliminary data.</text>
</comment>
<dbReference type="InterPro" id="IPR045269">
    <property type="entry name" value="Atg1-like"/>
</dbReference>
<evidence type="ECO:0000259" key="1">
    <source>
        <dbReference type="PROSITE" id="PS50011"/>
    </source>
</evidence>
<dbReference type="EMBL" id="WELI01000002">
    <property type="protein sequence ID" value="KAB7731815.1"/>
    <property type="molecule type" value="Genomic_DNA"/>
</dbReference>
<dbReference type="SUPFAM" id="SSF56112">
    <property type="entry name" value="Protein kinase-like (PK-like)"/>
    <property type="match status" value="1"/>
</dbReference>
<accession>A0A7J5U451</accession>
<reference evidence="2 3" key="1">
    <citation type="submission" date="2019-10" db="EMBL/GenBank/DDBJ databases">
        <title>Rudanella paleaurantiibacter sp. nov., isolated from sludge.</title>
        <authorList>
            <person name="Xu S.Q."/>
        </authorList>
    </citation>
    <scope>NUCLEOTIDE SEQUENCE [LARGE SCALE GENOMIC DNA]</scope>
    <source>
        <strain evidence="2 3">HX-22-17</strain>
    </source>
</reference>
<dbReference type="InterPro" id="IPR008271">
    <property type="entry name" value="Ser/Thr_kinase_AS"/>
</dbReference>
<dbReference type="RefSeq" id="WP_152123407.1">
    <property type="nucleotide sequence ID" value="NZ_WELI01000002.1"/>
</dbReference>
<dbReference type="PROSITE" id="PS50011">
    <property type="entry name" value="PROTEIN_KINASE_DOM"/>
    <property type="match status" value="1"/>
</dbReference>
<protein>
    <submittedName>
        <fullName evidence="2">Protein kinase</fullName>
    </submittedName>
</protein>
<evidence type="ECO:0000313" key="2">
    <source>
        <dbReference type="EMBL" id="KAB7731815.1"/>
    </source>
</evidence>
<dbReference type="InterPro" id="IPR000719">
    <property type="entry name" value="Prot_kinase_dom"/>
</dbReference>
<dbReference type="InterPro" id="IPR011009">
    <property type="entry name" value="Kinase-like_dom_sf"/>
</dbReference>
<sequence length="262" mass="30350">MISQTISQQLLDHYNISGFHANVKQGGQKTVFFPVRDGKKQVLKLFQNGYNDRLDRELEIYDKFKHLDSIPQIISVENFNGCCFIFEEFIEGDTLCDIENRFIGQSPLITQLLKDIFEVMTPIWEQKLVHRDIKPENIIIRENGKPVIIDFGIARDLDGATLTGTGFQPMSWRFASPEQYAGDKFKISYRTDFFSLGTLAYYLYHGQLPFGNSHNEISTKFQNNDESFTYNSAFTLHEFCREAMKFSVSERPRAINDLIKLL</sequence>
<dbReference type="GO" id="GO:0005524">
    <property type="term" value="F:ATP binding"/>
    <property type="evidence" value="ECO:0007669"/>
    <property type="project" value="InterPro"/>
</dbReference>
<proteinExistence type="predicted"/>
<evidence type="ECO:0000313" key="3">
    <source>
        <dbReference type="Proteomes" id="UP000488299"/>
    </source>
</evidence>
<name>A0A7J5U451_9BACT</name>
<dbReference type="Gene3D" id="1.10.510.10">
    <property type="entry name" value="Transferase(Phosphotransferase) domain 1"/>
    <property type="match status" value="1"/>
</dbReference>
<organism evidence="2 3">
    <name type="scientific">Rudanella paleaurantiibacter</name>
    <dbReference type="NCBI Taxonomy" id="2614655"/>
    <lineage>
        <taxon>Bacteria</taxon>
        <taxon>Pseudomonadati</taxon>
        <taxon>Bacteroidota</taxon>
        <taxon>Cytophagia</taxon>
        <taxon>Cytophagales</taxon>
        <taxon>Cytophagaceae</taxon>
        <taxon>Rudanella</taxon>
    </lineage>
</organism>
<gene>
    <name evidence="2" type="ORF">F5984_06200</name>
</gene>
<dbReference type="AlphaFoldDB" id="A0A7J5U451"/>
<keyword evidence="3" id="KW-1185">Reference proteome</keyword>
<keyword evidence="2" id="KW-0808">Transferase</keyword>
<dbReference type="GO" id="GO:0004674">
    <property type="term" value="F:protein serine/threonine kinase activity"/>
    <property type="evidence" value="ECO:0007669"/>
    <property type="project" value="InterPro"/>
</dbReference>